<dbReference type="InterPro" id="IPR016709">
    <property type="entry name" value="HadA-like"/>
</dbReference>
<dbReference type="OrthoDB" id="5522043at2"/>
<keyword evidence="3" id="KW-1185">Reference proteome</keyword>
<reference evidence="2 3" key="1">
    <citation type="journal article" date="2010" name="J. Bacteriol.">
        <title>Genome sequence of the dioxin-mineralizing bacterium Sphingomonas wittichii RW1.</title>
        <authorList>
            <person name="Miller T.R."/>
            <person name="Delcher A.L."/>
            <person name="Salzberg S.L."/>
            <person name="Saunders E."/>
            <person name="Detter J.C."/>
            <person name="Halden R.U."/>
        </authorList>
    </citation>
    <scope>NUCLEOTIDE SEQUENCE [LARGE SCALE GENOMIC DNA]</scope>
    <source>
        <strain evidence="3">DSM 6014 / CCUG 31198 / JCM 15750 / NBRC 105917 / EY 4224 / RW1</strain>
    </source>
</reference>
<accession>A0A9J9HAL9</accession>
<dbReference type="KEGG" id="swi:Swit_1609"/>
<gene>
    <name evidence="2" type="ordered locus">Swit_1609</name>
</gene>
<dbReference type="Gene3D" id="3.10.129.10">
    <property type="entry name" value="Hotdog Thioesterase"/>
    <property type="match status" value="1"/>
</dbReference>
<dbReference type="InterPro" id="IPR039569">
    <property type="entry name" value="FAS1-like_DH_region"/>
</dbReference>
<evidence type="ECO:0000313" key="2">
    <source>
        <dbReference type="EMBL" id="ABQ67972.1"/>
    </source>
</evidence>
<proteinExistence type="predicted"/>
<dbReference type="CDD" id="cd03441">
    <property type="entry name" value="R_hydratase_like"/>
    <property type="match status" value="1"/>
</dbReference>
<feature type="domain" description="FAS1-like dehydratase" evidence="1">
    <location>
        <begin position="6"/>
        <end position="136"/>
    </location>
</feature>
<evidence type="ECO:0000313" key="3">
    <source>
        <dbReference type="Proteomes" id="UP000001989"/>
    </source>
</evidence>
<dbReference type="PIRSF" id="PIRSF018072">
    <property type="entry name" value="UCP018072"/>
    <property type="match status" value="1"/>
</dbReference>
<evidence type="ECO:0000259" key="1">
    <source>
        <dbReference type="Pfam" id="PF13452"/>
    </source>
</evidence>
<sequence>MIDRKFIGVRKPLRKIEVEKYPLRLFSKAIGEISPIYSNEEAARSAGFRSIVVPPTYLFCLETMAEAIGPDVDLGIDYSKILHGEQFFTYHNIACAGDALVFDAHIADIYDKKGGALEFIVTDTAVTDSAGGKVADLRFVLAVKGGEG</sequence>
<dbReference type="AlphaFoldDB" id="A0A9J9HAL9"/>
<dbReference type="EMBL" id="CP000699">
    <property type="protein sequence ID" value="ABQ67972.1"/>
    <property type="molecule type" value="Genomic_DNA"/>
</dbReference>
<dbReference type="InterPro" id="IPR029069">
    <property type="entry name" value="HotDog_dom_sf"/>
</dbReference>
<protein>
    <recommendedName>
        <fullName evidence="1">FAS1-like dehydratase domain-containing protein</fullName>
    </recommendedName>
</protein>
<name>A0A9J9HAL9_RHIWR</name>
<organism evidence="2 3">
    <name type="scientific">Rhizorhabdus wittichii (strain DSM 6014 / CCUG 31198 / JCM 15750 / NBRC 105917 / EY 4224 / RW1)</name>
    <name type="common">Sphingomonas wittichii</name>
    <dbReference type="NCBI Taxonomy" id="392499"/>
    <lineage>
        <taxon>Bacteria</taxon>
        <taxon>Pseudomonadati</taxon>
        <taxon>Pseudomonadota</taxon>
        <taxon>Alphaproteobacteria</taxon>
        <taxon>Sphingomonadales</taxon>
        <taxon>Sphingomonadaceae</taxon>
        <taxon>Rhizorhabdus</taxon>
    </lineage>
</organism>
<dbReference type="Proteomes" id="UP000001989">
    <property type="component" value="Chromosome"/>
</dbReference>
<dbReference type="SUPFAM" id="SSF54637">
    <property type="entry name" value="Thioesterase/thiol ester dehydrase-isomerase"/>
    <property type="match status" value="1"/>
</dbReference>
<dbReference type="Pfam" id="PF13452">
    <property type="entry name" value="FAS1_DH_region"/>
    <property type="match status" value="1"/>
</dbReference>